<dbReference type="AlphaFoldDB" id="A0A3L6TFT0"/>
<dbReference type="Proteomes" id="UP000275267">
    <property type="component" value="Unassembled WGS sequence"/>
</dbReference>
<sequence>MGPPATSQASGRASTAATTPPVCPTILPPSTMAFQGSAEVDTNDGLNLFDEMPPSEPFYSNMMADSFNIDDISLSNQFPLANNEDVVEVNPTPIAKKRWARSANYSVEEDEALVVARENVSLDPVIGRDQSMKTYWMRIADHFHQNVKKPSNRSISSLSHHWSTIQECCNRWASCIVSIDRLHPSGMTIQDRTNLMHKLYKDREKQHKPFVMLHCWTLLEHNEKWNNRDNDFHPLKKKASKSSLEFENEGDGNEDDEEDSDIPSSAVANKKRPPRRKQEKERLKKGGDGVVIQSAVQEMIATKMEMEANRKSEKE</sequence>
<gene>
    <name evidence="3" type="ORF">C2845_PM03G07690</name>
</gene>
<feature type="region of interest" description="Disordered" evidence="1">
    <location>
        <begin position="239"/>
        <end position="294"/>
    </location>
</feature>
<protein>
    <recommendedName>
        <fullName evidence="2">No apical meristem-associated C-terminal domain-containing protein</fullName>
    </recommendedName>
</protein>
<evidence type="ECO:0000313" key="3">
    <source>
        <dbReference type="EMBL" id="RLN35930.1"/>
    </source>
</evidence>
<accession>A0A3L6TFT0</accession>
<dbReference type="Pfam" id="PF14303">
    <property type="entry name" value="NAM-associated"/>
    <property type="match status" value="1"/>
</dbReference>
<evidence type="ECO:0000259" key="2">
    <source>
        <dbReference type="Pfam" id="PF14303"/>
    </source>
</evidence>
<feature type="compositionally biased region" description="Polar residues" evidence="1">
    <location>
        <begin position="1"/>
        <end position="18"/>
    </location>
</feature>
<dbReference type="STRING" id="4540.A0A3L6TFT0"/>
<evidence type="ECO:0000313" key="4">
    <source>
        <dbReference type="Proteomes" id="UP000275267"/>
    </source>
</evidence>
<feature type="compositionally biased region" description="Basic and acidic residues" evidence="1">
    <location>
        <begin position="276"/>
        <end position="287"/>
    </location>
</feature>
<dbReference type="PANTHER" id="PTHR45125">
    <property type="entry name" value="F21J9.4-RELATED"/>
    <property type="match status" value="1"/>
</dbReference>
<feature type="region of interest" description="Disordered" evidence="1">
    <location>
        <begin position="1"/>
        <end position="22"/>
    </location>
</feature>
<evidence type="ECO:0000256" key="1">
    <source>
        <dbReference type="SAM" id="MobiDB-lite"/>
    </source>
</evidence>
<dbReference type="PANTHER" id="PTHR45125:SF3">
    <property type="entry name" value="NO-APICAL-MERISTEM-ASSOCIATED CARBOXY-TERMINAL DOMAIN PROTEIN"/>
    <property type="match status" value="1"/>
</dbReference>
<comment type="caution">
    <text evidence="3">The sequence shown here is derived from an EMBL/GenBank/DDBJ whole genome shotgun (WGS) entry which is preliminary data.</text>
</comment>
<dbReference type="InterPro" id="IPR029466">
    <property type="entry name" value="NAM-associated_C"/>
</dbReference>
<name>A0A3L6TFT0_PANMI</name>
<organism evidence="3 4">
    <name type="scientific">Panicum miliaceum</name>
    <name type="common">Proso millet</name>
    <name type="synonym">Broomcorn millet</name>
    <dbReference type="NCBI Taxonomy" id="4540"/>
    <lineage>
        <taxon>Eukaryota</taxon>
        <taxon>Viridiplantae</taxon>
        <taxon>Streptophyta</taxon>
        <taxon>Embryophyta</taxon>
        <taxon>Tracheophyta</taxon>
        <taxon>Spermatophyta</taxon>
        <taxon>Magnoliopsida</taxon>
        <taxon>Liliopsida</taxon>
        <taxon>Poales</taxon>
        <taxon>Poaceae</taxon>
        <taxon>PACMAD clade</taxon>
        <taxon>Panicoideae</taxon>
        <taxon>Panicodae</taxon>
        <taxon>Paniceae</taxon>
        <taxon>Panicinae</taxon>
        <taxon>Panicum</taxon>
        <taxon>Panicum sect. Panicum</taxon>
    </lineage>
</organism>
<dbReference type="OrthoDB" id="674687at2759"/>
<reference evidence="4" key="1">
    <citation type="journal article" date="2019" name="Nat. Commun.">
        <title>The genome of broomcorn millet.</title>
        <authorList>
            <person name="Zou C."/>
            <person name="Miki D."/>
            <person name="Li D."/>
            <person name="Tang Q."/>
            <person name="Xiao L."/>
            <person name="Rajput S."/>
            <person name="Deng P."/>
            <person name="Jia W."/>
            <person name="Huang R."/>
            <person name="Zhang M."/>
            <person name="Sun Y."/>
            <person name="Hu J."/>
            <person name="Fu X."/>
            <person name="Schnable P.S."/>
            <person name="Li F."/>
            <person name="Zhang H."/>
            <person name="Feng B."/>
            <person name="Zhu X."/>
            <person name="Liu R."/>
            <person name="Schnable J.C."/>
            <person name="Zhu J.-K."/>
            <person name="Zhang H."/>
        </authorList>
    </citation>
    <scope>NUCLEOTIDE SEQUENCE [LARGE SCALE GENOMIC DNA]</scope>
</reference>
<keyword evidence="4" id="KW-1185">Reference proteome</keyword>
<feature type="domain" description="No apical meristem-associated C-terminal" evidence="2">
    <location>
        <begin position="208"/>
        <end position="314"/>
    </location>
</feature>
<dbReference type="EMBL" id="PQIB02000002">
    <property type="protein sequence ID" value="RLN35930.1"/>
    <property type="molecule type" value="Genomic_DNA"/>
</dbReference>
<proteinExistence type="predicted"/>
<feature type="compositionally biased region" description="Acidic residues" evidence="1">
    <location>
        <begin position="246"/>
        <end position="261"/>
    </location>
</feature>